<organism evidence="3 4">
    <name type="scientific">Nonomuraea mesophila</name>
    <dbReference type="NCBI Taxonomy" id="2530382"/>
    <lineage>
        <taxon>Bacteria</taxon>
        <taxon>Bacillati</taxon>
        <taxon>Actinomycetota</taxon>
        <taxon>Actinomycetes</taxon>
        <taxon>Streptosporangiales</taxon>
        <taxon>Streptosporangiaceae</taxon>
        <taxon>Nonomuraea</taxon>
    </lineage>
</organism>
<dbReference type="Pfam" id="PF12730">
    <property type="entry name" value="ABC2_membrane_4"/>
    <property type="match status" value="1"/>
</dbReference>
<comment type="caution">
    <text evidence="3">The sequence shown here is derived from an EMBL/GenBank/DDBJ whole genome shotgun (WGS) entry which is preliminary data.</text>
</comment>
<reference evidence="3 4" key="1">
    <citation type="submission" date="2019-03" db="EMBL/GenBank/DDBJ databases">
        <title>Draft genome sequences of novel Actinobacteria.</title>
        <authorList>
            <person name="Sahin N."/>
            <person name="Ay H."/>
            <person name="Saygin H."/>
        </authorList>
    </citation>
    <scope>NUCLEOTIDE SEQUENCE [LARGE SCALE GENOMIC DNA]</scope>
    <source>
        <strain evidence="3 4">6K102</strain>
    </source>
</reference>
<dbReference type="AlphaFoldDB" id="A0A4R5EGI0"/>
<keyword evidence="2" id="KW-1133">Transmembrane helix</keyword>
<accession>A0A4R5EGI0</accession>
<keyword evidence="4" id="KW-1185">Reference proteome</keyword>
<gene>
    <name evidence="3" type="ORF">E1295_38080</name>
</gene>
<keyword evidence="2" id="KW-0812">Transmembrane</keyword>
<dbReference type="EMBL" id="SMLD01000157">
    <property type="protein sequence ID" value="TDE33529.1"/>
    <property type="molecule type" value="Genomic_DNA"/>
</dbReference>
<dbReference type="Proteomes" id="UP000295136">
    <property type="component" value="Unassembled WGS sequence"/>
</dbReference>
<feature type="transmembrane region" description="Helical" evidence="2">
    <location>
        <begin position="81"/>
        <end position="109"/>
    </location>
</feature>
<sequence length="291" mass="30522">MRRRRDRGAGASGHVAGGRVHGHHRKERPVSAVAAEWIKLRSLRSTWWALGIGVLMSLALTVLGASTVISRWDPARTSDQAAMGIVVAVYVGVILAQLPLGMLGTMTISGEHASGMIDTTFVATPSRARVLLAKAAVLTGVAVGASLLISVPGYLVARLVAAEFRPSLLPAGAWTVIAGGTLMIVSTTLLGLALGTILRNGAVATAALVAIVVVLPFLAMNLPWGEQISPFLPMYPALQLIEQVPDIMPTWTAFTAVAAWAVVPLAVAVIADEPATVRGRKREWTGRGPDL</sequence>
<feature type="transmembrane region" description="Helical" evidence="2">
    <location>
        <begin position="130"/>
        <end position="151"/>
    </location>
</feature>
<evidence type="ECO:0000256" key="1">
    <source>
        <dbReference type="SAM" id="MobiDB-lite"/>
    </source>
</evidence>
<keyword evidence="2" id="KW-0472">Membrane</keyword>
<evidence type="ECO:0008006" key="5">
    <source>
        <dbReference type="Google" id="ProtNLM"/>
    </source>
</evidence>
<evidence type="ECO:0000256" key="2">
    <source>
        <dbReference type="SAM" id="Phobius"/>
    </source>
</evidence>
<feature type="region of interest" description="Disordered" evidence="1">
    <location>
        <begin position="1"/>
        <end position="27"/>
    </location>
</feature>
<evidence type="ECO:0000313" key="3">
    <source>
        <dbReference type="EMBL" id="TDE33529.1"/>
    </source>
</evidence>
<feature type="transmembrane region" description="Helical" evidence="2">
    <location>
        <begin position="201"/>
        <end position="224"/>
    </location>
</feature>
<feature type="transmembrane region" description="Helical" evidence="2">
    <location>
        <begin position="251"/>
        <end position="271"/>
    </location>
</feature>
<feature type="transmembrane region" description="Helical" evidence="2">
    <location>
        <begin position="171"/>
        <end position="194"/>
    </location>
</feature>
<protein>
    <recommendedName>
        <fullName evidence="5">ABC transporter permease</fullName>
    </recommendedName>
</protein>
<proteinExistence type="predicted"/>
<feature type="transmembrane region" description="Helical" evidence="2">
    <location>
        <begin position="47"/>
        <end position="69"/>
    </location>
</feature>
<evidence type="ECO:0000313" key="4">
    <source>
        <dbReference type="Proteomes" id="UP000295136"/>
    </source>
</evidence>
<name>A0A4R5EGI0_9ACTN</name>